<accession>W0AJY5</accession>
<evidence type="ECO:0000313" key="2">
    <source>
        <dbReference type="EMBL" id="AHE57451.1"/>
    </source>
</evidence>
<dbReference type="KEGG" id="ssan:NX02_29435"/>
<name>W0AJY5_9SPHN</name>
<reference evidence="2 3" key="1">
    <citation type="submission" date="2013-07" db="EMBL/GenBank/DDBJ databases">
        <title>Completed genome of Sphingomonas sanxanigenens NX02.</title>
        <authorList>
            <person name="Ma T."/>
            <person name="Huang H."/>
            <person name="Wu M."/>
            <person name="Li X."/>
            <person name="Li G."/>
        </authorList>
    </citation>
    <scope>NUCLEOTIDE SEQUENCE [LARGE SCALE GENOMIC DNA]</scope>
    <source>
        <strain evidence="2 3">NX02</strain>
    </source>
</reference>
<proteinExistence type="predicted"/>
<dbReference type="PATRIC" id="fig|1123269.5.peg.3813"/>
<evidence type="ECO:0000313" key="1">
    <source>
        <dbReference type="EMBL" id="AHE55557.1"/>
    </source>
</evidence>
<dbReference type="EMBL" id="CP006644">
    <property type="protein sequence ID" value="AHE55557.1"/>
    <property type="molecule type" value="Genomic_DNA"/>
</dbReference>
<dbReference type="HOGENOM" id="CLU_199836_0_0_5"/>
<dbReference type="KEGG" id="ssan:NX02_19485"/>
<keyword evidence="3" id="KW-1185">Reference proteome</keyword>
<dbReference type="Proteomes" id="UP000018851">
    <property type="component" value="Chromosome"/>
</dbReference>
<dbReference type="AlphaFoldDB" id="W0AJY5"/>
<dbReference type="EMBL" id="CP006644">
    <property type="protein sequence ID" value="AHE57451.1"/>
    <property type="molecule type" value="Genomic_DNA"/>
</dbReference>
<protein>
    <submittedName>
        <fullName evidence="2">Uncharacterized protein</fullName>
    </submittedName>
</protein>
<sequence length="62" mass="6837">MIVGAAGGDEAAWRAAIGEVEALPLVFHPTCNWRVNPRGTKREREVIEAAVKLLREAHPYVN</sequence>
<dbReference type="RefSeq" id="WP_053000676.1">
    <property type="nucleotide sequence ID" value="NZ_CP006644.1"/>
</dbReference>
<dbReference type="OrthoDB" id="7581296at2"/>
<gene>
    <name evidence="1" type="ORF">NX02_19485</name>
    <name evidence="2" type="ORF">NX02_29435</name>
</gene>
<dbReference type="STRING" id="1123269.NX02_19485"/>
<organism evidence="2 3">
    <name type="scientific">Sphingomonas sanxanigenens DSM 19645 = NX02</name>
    <dbReference type="NCBI Taxonomy" id="1123269"/>
    <lineage>
        <taxon>Bacteria</taxon>
        <taxon>Pseudomonadati</taxon>
        <taxon>Pseudomonadota</taxon>
        <taxon>Alphaproteobacteria</taxon>
        <taxon>Sphingomonadales</taxon>
        <taxon>Sphingomonadaceae</taxon>
        <taxon>Sphingomonas</taxon>
    </lineage>
</organism>
<evidence type="ECO:0000313" key="3">
    <source>
        <dbReference type="Proteomes" id="UP000018851"/>
    </source>
</evidence>